<evidence type="ECO:0000256" key="9">
    <source>
        <dbReference type="ARBA" id="ARBA00023006"/>
    </source>
</evidence>
<dbReference type="GO" id="GO:0005737">
    <property type="term" value="C:cytoplasm"/>
    <property type="evidence" value="ECO:0007669"/>
    <property type="project" value="UniProtKB-SubCell"/>
</dbReference>
<reference evidence="13" key="3">
    <citation type="submission" date="2025-09" db="UniProtKB">
        <authorList>
            <consortium name="Ensembl"/>
        </authorList>
    </citation>
    <scope>IDENTIFICATION</scope>
</reference>
<evidence type="ECO:0000256" key="1">
    <source>
        <dbReference type="ARBA" id="ARBA00004496"/>
    </source>
</evidence>
<evidence type="ECO:0000313" key="13">
    <source>
        <dbReference type="Ensembl" id="ENSCSAVP00000016008.1"/>
    </source>
</evidence>
<dbReference type="GO" id="GO:0000045">
    <property type="term" value="P:autophagosome assembly"/>
    <property type="evidence" value="ECO:0007669"/>
    <property type="project" value="TreeGrafter"/>
</dbReference>
<keyword evidence="14" id="KW-1185">Reference proteome</keyword>
<keyword evidence="5 11" id="KW-0645">Protease</keyword>
<proteinExistence type="inferred from homology"/>
<organism evidence="13 14">
    <name type="scientific">Ciona savignyi</name>
    <name type="common">Pacific transparent sea squirt</name>
    <dbReference type="NCBI Taxonomy" id="51511"/>
    <lineage>
        <taxon>Eukaryota</taxon>
        <taxon>Metazoa</taxon>
        <taxon>Chordata</taxon>
        <taxon>Tunicata</taxon>
        <taxon>Ascidiacea</taxon>
        <taxon>Phlebobranchia</taxon>
        <taxon>Cionidae</taxon>
        <taxon>Ciona</taxon>
    </lineage>
</organism>
<dbReference type="GO" id="GO:0004197">
    <property type="term" value="F:cysteine-type endopeptidase activity"/>
    <property type="evidence" value="ECO:0007669"/>
    <property type="project" value="TreeGrafter"/>
</dbReference>
<protein>
    <recommendedName>
        <fullName evidence="11">Cysteine protease</fullName>
        <ecNumber evidence="11">3.4.22.-</ecNumber>
    </recommendedName>
</protein>
<dbReference type="Proteomes" id="UP000007875">
    <property type="component" value="Unassembled WGS sequence"/>
</dbReference>
<dbReference type="PANTHER" id="PTHR22624">
    <property type="entry name" value="CYSTEINE PROTEASE ATG4"/>
    <property type="match status" value="1"/>
</dbReference>
<dbReference type="Ensembl" id="ENSCSAVT00000016188.1">
    <property type="protein sequence ID" value="ENSCSAVP00000016008.1"/>
    <property type="gene ID" value="ENSCSAVG00000009429.1"/>
</dbReference>
<evidence type="ECO:0000259" key="12">
    <source>
        <dbReference type="Pfam" id="PF03416"/>
    </source>
</evidence>
<dbReference type="GO" id="GO:0016485">
    <property type="term" value="P:protein processing"/>
    <property type="evidence" value="ECO:0007669"/>
    <property type="project" value="TreeGrafter"/>
</dbReference>
<reference evidence="13" key="2">
    <citation type="submission" date="2025-08" db="UniProtKB">
        <authorList>
            <consortium name="Ensembl"/>
        </authorList>
    </citation>
    <scope>IDENTIFICATION</scope>
</reference>
<dbReference type="EC" id="3.4.22.-" evidence="11"/>
<accession>H2ZEJ2</accession>
<keyword evidence="6 11" id="KW-0378">Hydrolase</keyword>
<keyword evidence="4 11" id="KW-0963">Cytoplasm</keyword>
<dbReference type="SUPFAM" id="SSF54001">
    <property type="entry name" value="Cysteine proteinases"/>
    <property type="match status" value="1"/>
</dbReference>
<feature type="domain" description="Peptidase C54 catalytic" evidence="12">
    <location>
        <begin position="2"/>
        <end position="63"/>
    </location>
</feature>
<name>H2ZEJ2_CIOSA</name>
<dbReference type="HOGENOM" id="CLU_1906015_0_0_1"/>
<keyword evidence="3" id="KW-0813">Transport</keyword>
<dbReference type="InterPro" id="IPR046792">
    <property type="entry name" value="Peptidase_C54_cat"/>
</dbReference>
<dbReference type="eggNOG" id="KOG2674">
    <property type="taxonomic scope" value="Eukaryota"/>
</dbReference>
<sequence length="133" mass="15311">MVFLDPHTTQPYVSFPEIDDDERFDDSTFHCDNPGKMSLTNLDPSLALGFICNTRQRFTNLCTRVKQMEKSPNCLPLFEIVQEMPQCQVVESRVLSARTHRRKTDLSDDNACLALDSDDSLESEDEFEILDFQ</sequence>
<evidence type="ECO:0000256" key="6">
    <source>
        <dbReference type="ARBA" id="ARBA00022801"/>
    </source>
</evidence>
<reference evidence="14" key="1">
    <citation type="submission" date="2003-08" db="EMBL/GenBank/DDBJ databases">
        <authorList>
            <person name="Birren B."/>
            <person name="Nusbaum C."/>
            <person name="Abebe A."/>
            <person name="Abouelleil A."/>
            <person name="Adekoya E."/>
            <person name="Ait-zahra M."/>
            <person name="Allen N."/>
            <person name="Allen T."/>
            <person name="An P."/>
            <person name="Anderson M."/>
            <person name="Anderson S."/>
            <person name="Arachchi H."/>
            <person name="Armbruster J."/>
            <person name="Bachantsang P."/>
            <person name="Baldwin J."/>
            <person name="Barry A."/>
            <person name="Bayul T."/>
            <person name="Blitshsteyn B."/>
            <person name="Bloom T."/>
            <person name="Blye J."/>
            <person name="Boguslavskiy L."/>
            <person name="Borowsky M."/>
            <person name="Boukhgalter B."/>
            <person name="Brunache A."/>
            <person name="Butler J."/>
            <person name="Calixte N."/>
            <person name="Calvo S."/>
            <person name="Camarata J."/>
            <person name="Campo K."/>
            <person name="Chang J."/>
            <person name="Cheshatsang Y."/>
            <person name="Citroen M."/>
            <person name="Collymore A."/>
            <person name="Considine T."/>
            <person name="Cook A."/>
            <person name="Cooke P."/>
            <person name="Corum B."/>
            <person name="Cuomo C."/>
            <person name="David R."/>
            <person name="Dawoe T."/>
            <person name="Degray S."/>
            <person name="Dodge S."/>
            <person name="Dooley K."/>
            <person name="Dorje P."/>
            <person name="Dorjee K."/>
            <person name="Dorris L."/>
            <person name="Duffey N."/>
            <person name="Dupes A."/>
            <person name="Elkins T."/>
            <person name="Engels R."/>
            <person name="Erickson J."/>
            <person name="Farina A."/>
            <person name="Faro S."/>
            <person name="Ferreira P."/>
            <person name="Fischer H."/>
            <person name="Fitzgerald M."/>
            <person name="Foley K."/>
            <person name="Gage D."/>
            <person name="Galagan J."/>
            <person name="Gearin G."/>
            <person name="Gnerre S."/>
            <person name="Gnirke A."/>
            <person name="Goyette A."/>
            <person name="Graham J."/>
            <person name="Grandbois E."/>
            <person name="Gyaltsen K."/>
            <person name="Hafez N."/>
            <person name="Hagopian D."/>
            <person name="Hagos B."/>
            <person name="Hall J."/>
            <person name="Hatcher B."/>
            <person name="Heller A."/>
            <person name="Higgins H."/>
            <person name="Honan T."/>
            <person name="Horn A."/>
            <person name="Houde N."/>
            <person name="Hughes L."/>
            <person name="Hulme W."/>
            <person name="Husby E."/>
            <person name="Iliev I."/>
            <person name="Jaffe D."/>
            <person name="Jones C."/>
            <person name="Kamal M."/>
            <person name="Kamat A."/>
            <person name="Kamvysselis M."/>
            <person name="Karlsson E."/>
            <person name="Kells C."/>
            <person name="Kieu A."/>
            <person name="Kisner P."/>
            <person name="Kodira C."/>
            <person name="Kulbokas E."/>
            <person name="Labutti K."/>
            <person name="Lama D."/>
            <person name="Landers T."/>
            <person name="Leger J."/>
            <person name="Levine S."/>
            <person name="Lewis D."/>
            <person name="Lewis T."/>
            <person name="Lindblad-toh K."/>
            <person name="Liu X."/>
            <person name="Lokyitsang T."/>
            <person name="Lokyitsang Y."/>
            <person name="Lucien O."/>
            <person name="Lui A."/>
            <person name="Ma L.J."/>
            <person name="Mabbitt R."/>
            <person name="Macdonald J."/>
            <person name="Maclean C."/>
            <person name="Major J."/>
            <person name="Manning J."/>
            <person name="Marabella R."/>
            <person name="Maru K."/>
            <person name="Matthews C."/>
            <person name="Mauceli E."/>
            <person name="Mccarthy M."/>
            <person name="Mcdonough S."/>
            <person name="Mcghee T."/>
            <person name="Meldrim J."/>
            <person name="Meneus L."/>
            <person name="Mesirov J."/>
            <person name="Mihalev A."/>
            <person name="Mihova T."/>
            <person name="Mikkelsen T."/>
            <person name="Mlenga V."/>
            <person name="Moru K."/>
            <person name="Mozes J."/>
            <person name="Mulrain L."/>
            <person name="Munson G."/>
            <person name="Naylor J."/>
            <person name="Newes C."/>
            <person name="Nguyen C."/>
            <person name="Nguyen N."/>
            <person name="Nguyen T."/>
            <person name="Nicol R."/>
            <person name="Nielsen C."/>
            <person name="Nizzari M."/>
            <person name="Norbu C."/>
            <person name="Norbu N."/>
            <person name="O'donnell P."/>
            <person name="Okoawo O."/>
            <person name="O'leary S."/>
            <person name="Omotosho B."/>
            <person name="O'neill K."/>
            <person name="Osman S."/>
            <person name="Parker S."/>
            <person name="Perrin D."/>
            <person name="Phunkhang P."/>
            <person name="Piqani B."/>
            <person name="Purcell S."/>
            <person name="Rachupka T."/>
            <person name="Ramasamy U."/>
            <person name="Rameau R."/>
            <person name="Ray V."/>
            <person name="Raymond C."/>
            <person name="Retta R."/>
            <person name="Richardson S."/>
            <person name="Rise C."/>
            <person name="Rodriguez J."/>
            <person name="Rogers J."/>
            <person name="Rogov P."/>
            <person name="Rutman M."/>
            <person name="Schupbach R."/>
            <person name="Seaman C."/>
            <person name="Settipalli S."/>
            <person name="Sharpe T."/>
            <person name="Sheridan J."/>
            <person name="Sherpa N."/>
            <person name="Shi J."/>
            <person name="Smirnov S."/>
            <person name="Smith C."/>
            <person name="Sougnez C."/>
            <person name="Spencer B."/>
            <person name="Stalker J."/>
            <person name="Stange-thomann N."/>
            <person name="Stavropoulos S."/>
            <person name="Stetson K."/>
            <person name="Stone C."/>
            <person name="Stone S."/>
            <person name="Stubbs M."/>
            <person name="Talamas J."/>
            <person name="Tchuinga P."/>
            <person name="Tenzing P."/>
            <person name="Tesfaye S."/>
            <person name="Theodore J."/>
            <person name="Thoulutsang Y."/>
            <person name="Topham K."/>
            <person name="Towey S."/>
            <person name="Tsamla T."/>
            <person name="Tsomo N."/>
            <person name="Vallee D."/>
            <person name="Vassiliev H."/>
            <person name="Venkataraman V."/>
            <person name="Vinson J."/>
            <person name="Vo A."/>
            <person name="Wade C."/>
            <person name="Wang S."/>
            <person name="Wangchuk T."/>
            <person name="Wangdi T."/>
            <person name="Whittaker C."/>
            <person name="Wilkinson J."/>
            <person name="Wu Y."/>
            <person name="Wyman D."/>
            <person name="Yadav S."/>
            <person name="Yang S."/>
            <person name="Yang X."/>
            <person name="Yeager S."/>
            <person name="Yee E."/>
            <person name="Young G."/>
            <person name="Zainoun J."/>
            <person name="Zembeck L."/>
            <person name="Zimmer A."/>
            <person name="Zody M."/>
            <person name="Lander E."/>
        </authorList>
    </citation>
    <scope>NUCLEOTIDE SEQUENCE [LARGE SCALE GENOMIC DNA]</scope>
</reference>
<dbReference type="AlphaFoldDB" id="H2ZEJ2"/>
<evidence type="ECO:0000256" key="7">
    <source>
        <dbReference type="ARBA" id="ARBA00022807"/>
    </source>
</evidence>
<evidence type="ECO:0000256" key="11">
    <source>
        <dbReference type="RuleBase" id="RU363115"/>
    </source>
</evidence>
<evidence type="ECO:0000256" key="2">
    <source>
        <dbReference type="ARBA" id="ARBA00010958"/>
    </source>
</evidence>
<comment type="catalytic activity">
    <reaction evidence="10">
        <text>[protein]-C-terminal L-amino acid-glycyl-phosphatidylethanolamide + H2O = [protein]-C-terminal L-amino acid-glycine + a 1,2-diacyl-sn-glycero-3-phosphoethanolamine</text>
        <dbReference type="Rhea" id="RHEA:67548"/>
        <dbReference type="Rhea" id="RHEA-COMP:17323"/>
        <dbReference type="Rhea" id="RHEA-COMP:17324"/>
        <dbReference type="ChEBI" id="CHEBI:15377"/>
        <dbReference type="ChEBI" id="CHEBI:64612"/>
        <dbReference type="ChEBI" id="CHEBI:172940"/>
        <dbReference type="ChEBI" id="CHEBI:172941"/>
    </reaction>
    <physiologicalReaction direction="left-to-right" evidence="10">
        <dbReference type="Rhea" id="RHEA:67549"/>
    </physiologicalReaction>
</comment>
<keyword evidence="8 11" id="KW-0653">Protein transport</keyword>
<dbReference type="Pfam" id="PF03416">
    <property type="entry name" value="Peptidase_C54"/>
    <property type="match status" value="1"/>
</dbReference>
<dbReference type="InterPro" id="IPR038765">
    <property type="entry name" value="Papain-like_cys_pep_sf"/>
</dbReference>
<dbReference type="GO" id="GO:0035973">
    <property type="term" value="P:aggrephagy"/>
    <property type="evidence" value="ECO:0007669"/>
    <property type="project" value="TreeGrafter"/>
</dbReference>
<dbReference type="GO" id="GO:0034727">
    <property type="term" value="P:piecemeal microautophagy of the nucleus"/>
    <property type="evidence" value="ECO:0007669"/>
    <property type="project" value="TreeGrafter"/>
</dbReference>
<evidence type="ECO:0000256" key="10">
    <source>
        <dbReference type="ARBA" id="ARBA00029362"/>
    </source>
</evidence>
<dbReference type="GO" id="GO:0019786">
    <property type="term" value="F:protein-phosphatidylethanolamide deconjugating activity"/>
    <property type="evidence" value="ECO:0007669"/>
    <property type="project" value="InterPro"/>
</dbReference>
<dbReference type="STRING" id="51511.ENSCSAVP00000016008"/>
<comment type="function">
    <text evidence="11">Cysteine protease that plays a key role in autophagy by mediating both proteolytic activation and delipidation of ATG8 family proteins.</text>
</comment>
<dbReference type="GO" id="GO:0000423">
    <property type="term" value="P:mitophagy"/>
    <property type="evidence" value="ECO:0007669"/>
    <property type="project" value="TreeGrafter"/>
</dbReference>
<dbReference type="InParanoid" id="H2ZEJ2"/>
<comment type="subcellular location">
    <subcellularLocation>
        <location evidence="1 11">Cytoplasm</location>
    </subcellularLocation>
</comment>
<dbReference type="InterPro" id="IPR005078">
    <property type="entry name" value="Peptidase_C54"/>
</dbReference>
<evidence type="ECO:0000256" key="5">
    <source>
        <dbReference type="ARBA" id="ARBA00022670"/>
    </source>
</evidence>
<evidence type="ECO:0000256" key="4">
    <source>
        <dbReference type="ARBA" id="ARBA00022490"/>
    </source>
</evidence>
<evidence type="ECO:0000256" key="3">
    <source>
        <dbReference type="ARBA" id="ARBA00022448"/>
    </source>
</evidence>
<dbReference type="GO" id="GO:0015031">
    <property type="term" value="P:protein transport"/>
    <property type="evidence" value="ECO:0007669"/>
    <property type="project" value="UniProtKB-KW"/>
</dbReference>
<dbReference type="PANTHER" id="PTHR22624:SF49">
    <property type="entry name" value="CYSTEINE PROTEASE"/>
    <property type="match status" value="1"/>
</dbReference>
<keyword evidence="7" id="KW-0788">Thiol protease</keyword>
<comment type="similarity">
    <text evidence="2 11">Belongs to the peptidase C54 family.</text>
</comment>
<evidence type="ECO:0000313" key="14">
    <source>
        <dbReference type="Proteomes" id="UP000007875"/>
    </source>
</evidence>
<evidence type="ECO:0000256" key="8">
    <source>
        <dbReference type="ARBA" id="ARBA00022927"/>
    </source>
</evidence>
<keyword evidence="9 11" id="KW-0072">Autophagy</keyword>